<comment type="similarity">
    <text evidence="1">Belongs to the ABC transporter superfamily.</text>
</comment>
<dbReference type="SUPFAM" id="SSF52540">
    <property type="entry name" value="P-loop containing nucleoside triphosphate hydrolases"/>
    <property type="match status" value="1"/>
</dbReference>
<keyword evidence="3" id="KW-0472">Membrane</keyword>
<reference evidence="7 8" key="1">
    <citation type="submission" date="2016-04" db="EMBL/GenBank/DDBJ databases">
        <authorList>
            <consortium name="Pathogen Informatics"/>
        </authorList>
    </citation>
    <scope>NUCLEOTIDE SEQUENCE [LARGE SCALE GENOMIC DNA]</scope>
    <source>
        <strain evidence="7 8">H044680328</strain>
    </source>
</reference>
<proteinExistence type="inferred from homology"/>
<dbReference type="KEGG" id="btrm:SAMEA390648703322"/>
<dbReference type="Gene3D" id="3.40.50.300">
    <property type="entry name" value="P-loop containing nucleotide triphosphate hydrolases"/>
    <property type="match status" value="1"/>
</dbReference>
<sequence>MSVELAFRDVCLTYPARRGPIEALGPISLTLAEGEFVAVLGPSGCGKSTLLKLAAGLERPSAGEILLGGEPVLGPGAHTGVVFQKPNLLPWQTVERNVLLPARTRGLPLAAAQERARRLLERVGLSAFARNYPFELSGGMQQRVGIARMLLPDPPLLLMDEPFAALDALTREALTLQLQDIWSQDRKSVLFITHSIPEAVFLADRILVLSPRPGRIVEDFRPGLLRPRTPDTLGQADFNAACHHLRRHFRHV</sequence>
<dbReference type="InterPro" id="IPR050166">
    <property type="entry name" value="ABC_transporter_ATP-bind"/>
</dbReference>
<dbReference type="GO" id="GO:0016887">
    <property type="term" value="F:ATP hydrolysis activity"/>
    <property type="evidence" value="ECO:0007669"/>
    <property type="project" value="InterPro"/>
</dbReference>
<protein>
    <submittedName>
        <fullName evidence="7">ABC transporter ATP-binding protein</fullName>
        <ecNumber evidence="7">3.6.3.-</ecNumber>
    </submittedName>
</protein>
<dbReference type="InterPro" id="IPR003439">
    <property type="entry name" value="ABC_transporter-like_ATP-bd"/>
</dbReference>
<dbReference type="InterPro" id="IPR027417">
    <property type="entry name" value="P-loop_NTPase"/>
</dbReference>
<evidence type="ECO:0000256" key="5">
    <source>
        <dbReference type="ARBA" id="ARBA00022840"/>
    </source>
</evidence>
<keyword evidence="5 7" id="KW-0067">ATP-binding</keyword>
<dbReference type="PROSITE" id="PS50893">
    <property type="entry name" value="ABC_TRANSPORTER_2"/>
    <property type="match status" value="1"/>
</dbReference>
<dbReference type="PANTHER" id="PTHR42788:SF13">
    <property type="entry name" value="ALIPHATIC SULFONATES IMPORT ATP-BINDING PROTEIN SSUB"/>
    <property type="match status" value="1"/>
</dbReference>
<keyword evidence="3" id="KW-1003">Cell membrane</keyword>
<gene>
    <name evidence="7" type="primary">ssuB_3</name>
    <name evidence="7" type="ORF">SAMEA3906487_03322</name>
</gene>
<dbReference type="Proteomes" id="UP000076825">
    <property type="component" value="Chromosome 1"/>
</dbReference>
<dbReference type="EC" id="3.6.3.-" evidence="7"/>
<dbReference type="GO" id="GO:0005524">
    <property type="term" value="F:ATP binding"/>
    <property type="evidence" value="ECO:0007669"/>
    <property type="project" value="UniProtKB-KW"/>
</dbReference>
<dbReference type="OrthoDB" id="9783039at2"/>
<dbReference type="CDD" id="cd03293">
    <property type="entry name" value="ABC_NrtD_SsuB_transporters"/>
    <property type="match status" value="1"/>
</dbReference>
<dbReference type="EMBL" id="LT546645">
    <property type="protein sequence ID" value="SAI72617.1"/>
    <property type="molecule type" value="Genomic_DNA"/>
</dbReference>
<accession>A0A157SQC6</accession>
<feature type="domain" description="ABC transporter" evidence="6">
    <location>
        <begin position="5"/>
        <end position="236"/>
    </location>
</feature>
<keyword evidence="4" id="KW-0547">Nucleotide-binding</keyword>
<dbReference type="PATRIC" id="fig|123899.6.peg.3320"/>
<evidence type="ECO:0000256" key="4">
    <source>
        <dbReference type="ARBA" id="ARBA00022741"/>
    </source>
</evidence>
<dbReference type="PROSITE" id="PS00211">
    <property type="entry name" value="ABC_TRANSPORTER_1"/>
    <property type="match status" value="1"/>
</dbReference>
<dbReference type="Pfam" id="PF00005">
    <property type="entry name" value="ABC_tran"/>
    <property type="match status" value="1"/>
</dbReference>
<dbReference type="STRING" id="123899.SAMEA3906487_03322"/>
<evidence type="ECO:0000256" key="1">
    <source>
        <dbReference type="ARBA" id="ARBA00005417"/>
    </source>
</evidence>
<dbReference type="PANTHER" id="PTHR42788">
    <property type="entry name" value="TAURINE IMPORT ATP-BINDING PROTEIN-RELATED"/>
    <property type="match status" value="1"/>
</dbReference>
<dbReference type="InterPro" id="IPR003593">
    <property type="entry name" value="AAA+_ATPase"/>
</dbReference>
<keyword evidence="8" id="KW-1185">Reference proteome</keyword>
<dbReference type="SMART" id="SM00382">
    <property type="entry name" value="AAA"/>
    <property type="match status" value="1"/>
</dbReference>
<name>A0A157SQC6_9BORD</name>
<dbReference type="InterPro" id="IPR017871">
    <property type="entry name" value="ABC_transporter-like_CS"/>
</dbReference>
<evidence type="ECO:0000259" key="6">
    <source>
        <dbReference type="PROSITE" id="PS50893"/>
    </source>
</evidence>
<keyword evidence="2" id="KW-0813">Transport</keyword>
<evidence type="ECO:0000313" key="7">
    <source>
        <dbReference type="EMBL" id="SAI72617.1"/>
    </source>
</evidence>
<evidence type="ECO:0000256" key="3">
    <source>
        <dbReference type="ARBA" id="ARBA00022475"/>
    </source>
</evidence>
<organism evidence="7 8">
    <name type="scientific">Bordetella trematum</name>
    <dbReference type="NCBI Taxonomy" id="123899"/>
    <lineage>
        <taxon>Bacteria</taxon>
        <taxon>Pseudomonadati</taxon>
        <taxon>Pseudomonadota</taxon>
        <taxon>Betaproteobacteria</taxon>
        <taxon>Burkholderiales</taxon>
        <taxon>Alcaligenaceae</taxon>
        <taxon>Bordetella</taxon>
    </lineage>
</organism>
<dbReference type="GeneID" id="56589439"/>
<dbReference type="RefSeq" id="WP_025516105.1">
    <property type="nucleotide sequence ID" value="NZ_CP016340.1"/>
</dbReference>
<evidence type="ECO:0000313" key="8">
    <source>
        <dbReference type="Proteomes" id="UP000076825"/>
    </source>
</evidence>
<evidence type="ECO:0000256" key="2">
    <source>
        <dbReference type="ARBA" id="ARBA00022448"/>
    </source>
</evidence>
<keyword evidence="7" id="KW-0378">Hydrolase</keyword>
<dbReference type="AlphaFoldDB" id="A0A157SQC6"/>